<sequence>FKSNWLINGDAETGTCESGKGVTSPSDWMYNGSITQVYYDNAEADQFFTSPGPSDRGNCYFYGQVSARTSMWQYINMTNSTNPILIDNQTVYFDFSAWIGGYAGDDDNAQVSLTFKDEADQSIDSTITLGPILAIDRKSVTSLLFRQANGLVPIGARSCMVIVTITRASGTVNDGDIDNIALDFYQ</sequence>
<gene>
    <name evidence="1" type="ORF">KXQ929_LOCUS37402</name>
</gene>
<name>A0A819Y4E9_9BILA</name>
<protein>
    <submittedName>
        <fullName evidence="1">Uncharacterized protein</fullName>
    </submittedName>
</protein>
<evidence type="ECO:0000313" key="2">
    <source>
        <dbReference type="Proteomes" id="UP000663868"/>
    </source>
</evidence>
<feature type="non-terminal residue" evidence="1">
    <location>
        <position position="186"/>
    </location>
</feature>
<organism evidence="1 2">
    <name type="scientific">Adineta steineri</name>
    <dbReference type="NCBI Taxonomy" id="433720"/>
    <lineage>
        <taxon>Eukaryota</taxon>
        <taxon>Metazoa</taxon>
        <taxon>Spiralia</taxon>
        <taxon>Gnathifera</taxon>
        <taxon>Rotifera</taxon>
        <taxon>Eurotatoria</taxon>
        <taxon>Bdelloidea</taxon>
        <taxon>Adinetida</taxon>
        <taxon>Adinetidae</taxon>
        <taxon>Adineta</taxon>
    </lineage>
</organism>
<dbReference type="EMBL" id="CAJOBB010006188">
    <property type="protein sequence ID" value="CAF4153584.1"/>
    <property type="molecule type" value="Genomic_DNA"/>
</dbReference>
<comment type="caution">
    <text evidence="1">The sequence shown here is derived from an EMBL/GenBank/DDBJ whole genome shotgun (WGS) entry which is preliminary data.</text>
</comment>
<dbReference type="Proteomes" id="UP000663868">
    <property type="component" value="Unassembled WGS sequence"/>
</dbReference>
<evidence type="ECO:0000313" key="1">
    <source>
        <dbReference type="EMBL" id="CAF4153584.1"/>
    </source>
</evidence>
<reference evidence="1" key="1">
    <citation type="submission" date="2021-02" db="EMBL/GenBank/DDBJ databases">
        <authorList>
            <person name="Nowell W R."/>
        </authorList>
    </citation>
    <scope>NUCLEOTIDE SEQUENCE</scope>
</reference>
<proteinExistence type="predicted"/>
<accession>A0A819Y4E9</accession>
<dbReference type="AlphaFoldDB" id="A0A819Y4E9"/>